<proteinExistence type="predicted"/>
<evidence type="ECO:0000313" key="2">
    <source>
        <dbReference type="Proteomes" id="UP001221597"/>
    </source>
</evidence>
<evidence type="ECO:0000313" key="1">
    <source>
        <dbReference type="EMBL" id="WFT74219.1"/>
    </source>
</evidence>
<gene>
    <name evidence="1" type="ORF">P9989_17920</name>
</gene>
<accession>A0ABY8IVK7</accession>
<protein>
    <recommendedName>
        <fullName evidence="3">Loader and inhibitor of phage G40P</fullName>
    </recommendedName>
</protein>
<dbReference type="EMBL" id="CP121671">
    <property type="protein sequence ID" value="WFT74219.1"/>
    <property type="molecule type" value="Genomic_DNA"/>
</dbReference>
<reference evidence="1 2" key="1">
    <citation type="submission" date="2023-04" db="EMBL/GenBank/DDBJ databases">
        <title>Genome sequence of Halobacillus naozhouensis KACC 21980.</title>
        <authorList>
            <person name="Kim S."/>
            <person name="Heo J."/>
            <person name="Kwon S.-W."/>
        </authorList>
    </citation>
    <scope>NUCLEOTIDE SEQUENCE [LARGE SCALE GENOMIC DNA]</scope>
    <source>
        <strain evidence="1 2">KCTC 13234</strain>
    </source>
</reference>
<keyword evidence="2" id="KW-1185">Reference proteome</keyword>
<evidence type="ECO:0008006" key="3">
    <source>
        <dbReference type="Google" id="ProtNLM"/>
    </source>
</evidence>
<dbReference type="Gene3D" id="1.10.8.200">
    <property type="entry name" value="Replisome organizer (g39p helicase loader/inhibitor protein)"/>
    <property type="match status" value="1"/>
</dbReference>
<sequence length="110" mass="12631">MDHREALEVLETISELYSNKFEITKRVADILIPELMEMDFPGVMKKLSAFAARNVFPPTLSEIAVYPPEKNTTLEKIQQWEQEAASVSAETKQRFLKQLQQLVEGMSRDS</sequence>
<organism evidence="1 2">
    <name type="scientific">Halobacillus naozhouensis</name>
    <dbReference type="NCBI Taxonomy" id="554880"/>
    <lineage>
        <taxon>Bacteria</taxon>
        <taxon>Bacillati</taxon>
        <taxon>Bacillota</taxon>
        <taxon>Bacilli</taxon>
        <taxon>Bacillales</taxon>
        <taxon>Bacillaceae</taxon>
        <taxon>Halobacillus</taxon>
    </lineage>
</organism>
<dbReference type="Proteomes" id="UP001221597">
    <property type="component" value="Chromosome"/>
</dbReference>
<name>A0ABY8IVK7_9BACI</name>
<dbReference type="RefSeq" id="WP_283076219.1">
    <property type="nucleotide sequence ID" value="NZ_CP121671.1"/>
</dbReference>